<gene>
    <name evidence="1" type="ORF">BN2614_LOCUS2</name>
</gene>
<sequence length="66" mass="7371">MEPPGDGKKQKNIKHGRNVTFMRLSTLPKRCSTNLQPENSLEPLKRSWGLPNLCAAMLMATTLMTS</sequence>
<keyword evidence="2" id="KW-1185">Reference proteome</keyword>
<name>A0A9X9PYE9_GULGU</name>
<comment type="caution">
    <text evidence="1">The sequence shown here is derived from an EMBL/GenBank/DDBJ whole genome shotgun (WGS) entry which is preliminary data.</text>
</comment>
<accession>A0A9X9PYE9</accession>
<dbReference type="EMBL" id="CYRY02008977">
    <property type="protein sequence ID" value="VCW77556.1"/>
    <property type="molecule type" value="Genomic_DNA"/>
</dbReference>
<evidence type="ECO:0000313" key="2">
    <source>
        <dbReference type="Proteomes" id="UP000269945"/>
    </source>
</evidence>
<protein>
    <submittedName>
        <fullName evidence="1">Uncharacterized protein</fullName>
    </submittedName>
</protein>
<organism evidence="1 2">
    <name type="scientific">Gulo gulo</name>
    <name type="common">Wolverine</name>
    <name type="synonym">Gluton</name>
    <dbReference type="NCBI Taxonomy" id="48420"/>
    <lineage>
        <taxon>Eukaryota</taxon>
        <taxon>Metazoa</taxon>
        <taxon>Chordata</taxon>
        <taxon>Craniata</taxon>
        <taxon>Vertebrata</taxon>
        <taxon>Euteleostomi</taxon>
        <taxon>Mammalia</taxon>
        <taxon>Eutheria</taxon>
        <taxon>Laurasiatheria</taxon>
        <taxon>Carnivora</taxon>
        <taxon>Caniformia</taxon>
        <taxon>Musteloidea</taxon>
        <taxon>Mustelidae</taxon>
        <taxon>Guloninae</taxon>
        <taxon>Gulo</taxon>
    </lineage>
</organism>
<evidence type="ECO:0000313" key="1">
    <source>
        <dbReference type="EMBL" id="VCW77556.1"/>
    </source>
</evidence>
<dbReference type="AlphaFoldDB" id="A0A9X9PYE9"/>
<proteinExistence type="predicted"/>
<dbReference type="Proteomes" id="UP000269945">
    <property type="component" value="Unassembled WGS sequence"/>
</dbReference>
<reference evidence="1 2" key="1">
    <citation type="submission" date="2018-10" db="EMBL/GenBank/DDBJ databases">
        <authorList>
            <person name="Ekblom R."/>
            <person name="Jareborg N."/>
        </authorList>
    </citation>
    <scope>NUCLEOTIDE SEQUENCE [LARGE SCALE GENOMIC DNA]</scope>
    <source>
        <tissue evidence="1">Muscle</tissue>
    </source>
</reference>